<evidence type="ECO:0000313" key="13">
    <source>
        <dbReference type="Proteomes" id="UP000565745"/>
    </source>
</evidence>
<dbReference type="InterPro" id="IPR013752">
    <property type="entry name" value="KPA_reductase"/>
</dbReference>
<dbReference type="RefSeq" id="WP_081780771.1">
    <property type="nucleotide sequence ID" value="NZ_JACIFU010000001.1"/>
</dbReference>
<dbReference type="Gene3D" id="1.10.1040.10">
    <property type="entry name" value="N-(1-d-carboxylethyl)-l-norvaline Dehydrogenase, domain 2"/>
    <property type="match status" value="1"/>
</dbReference>
<dbReference type="SUPFAM" id="SSF48179">
    <property type="entry name" value="6-phosphogluconate dehydrogenase C-terminal domain-like"/>
    <property type="match status" value="1"/>
</dbReference>
<evidence type="ECO:0000256" key="2">
    <source>
        <dbReference type="ARBA" id="ARBA00007870"/>
    </source>
</evidence>
<gene>
    <name evidence="12" type="ORF">GGR93_001376</name>
</gene>
<dbReference type="InterPro" id="IPR036291">
    <property type="entry name" value="NAD(P)-bd_dom_sf"/>
</dbReference>
<evidence type="ECO:0000256" key="5">
    <source>
        <dbReference type="ARBA" id="ARBA00022655"/>
    </source>
</evidence>
<dbReference type="InterPro" id="IPR003710">
    <property type="entry name" value="ApbA"/>
</dbReference>
<evidence type="ECO:0000313" key="12">
    <source>
        <dbReference type="EMBL" id="MBB4173615.1"/>
    </source>
</evidence>
<dbReference type="GO" id="GO:0005737">
    <property type="term" value="C:cytoplasm"/>
    <property type="evidence" value="ECO:0007669"/>
    <property type="project" value="TreeGrafter"/>
</dbReference>
<dbReference type="PANTHER" id="PTHR43765">
    <property type="entry name" value="2-DEHYDROPANTOATE 2-REDUCTASE-RELATED"/>
    <property type="match status" value="1"/>
</dbReference>
<keyword evidence="6" id="KW-0521">NADP</keyword>
<dbReference type="GO" id="GO:0008677">
    <property type="term" value="F:2-dehydropantoate 2-reductase activity"/>
    <property type="evidence" value="ECO:0007669"/>
    <property type="project" value="UniProtKB-EC"/>
</dbReference>
<organism evidence="12 13">
    <name type="scientific">Sulfitobacter noctilucicola</name>
    <dbReference type="NCBI Taxonomy" id="1342301"/>
    <lineage>
        <taxon>Bacteria</taxon>
        <taxon>Pseudomonadati</taxon>
        <taxon>Pseudomonadota</taxon>
        <taxon>Alphaproteobacteria</taxon>
        <taxon>Rhodobacterales</taxon>
        <taxon>Roseobacteraceae</taxon>
        <taxon>Sulfitobacter</taxon>
    </lineage>
</organism>
<keyword evidence="7 12" id="KW-0560">Oxidoreductase</keyword>
<dbReference type="InterPro" id="IPR008927">
    <property type="entry name" value="6-PGluconate_DH-like_C_sf"/>
</dbReference>
<dbReference type="EC" id="1.1.1.169" evidence="3"/>
<dbReference type="Gene3D" id="3.40.50.720">
    <property type="entry name" value="NAD(P)-binding Rossmann-like Domain"/>
    <property type="match status" value="1"/>
</dbReference>
<dbReference type="NCBIfam" id="TIGR00745">
    <property type="entry name" value="apbA_panE"/>
    <property type="match status" value="1"/>
</dbReference>
<dbReference type="UniPathway" id="UPA00028">
    <property type="reaction ID" value="UER00004"/>
</dbReference>
<sequence>MRQRTVFTPRKPSCGTALAVEVAPAPPRIVVAGAGAIGCFVGGLLANAGAHVTLMVRPRIAAEIRAHGLTLTDQDGMAVNLTADDLTLSESPACLADADLVLVTVKSRDTSQIGQDIQAHAPLRARVVSLQNGVSNAEELRHELPGHDVRAGMVPFNVVPMGQGCYHRAVDGGMVIEAGQGDLADILNVEGLECRQTRDIEAVQWGKFLLNLNNALNALSGMPLQQQLKDRGWRKLMADQWAEALSILRSQGIRPLSSTPVSVSVIPWILRLPTPLFTRVAAAMLRIDPQARTSMSYDLMEHRPTEIEALQGEIVRRGEELGRPTPINAMVLDVVRTAEIAREGLPYLSPRALRAEINR</sequence>
<dbReference type="Pfam" id="PF08546">
    <property type="entry name" value="ApbA_C"/>
    <property type="match status" value="1"/>
</dbReference>
<evidence type="ECO:0000256" key="6">
    <source>
        <dbReference type="ARBA" id="ARBA00022857"/>
    </source>
</evidence>
<evidence type="ECO:0000256" key="3">
    <source>
        <dbReference type="ARBA" id="ARBA00013014"/>
    </source>
</evidence>
<evidence type="ECO:0000256" key="1">
    <source>
        <dbReference type="ARBA" id="ARBA00004994"/>
    </source>
</evidence>
<dbReference type="InterPro" id="IPR013332">
    <property type="entry name" value="KPR_N"/>
</dbReference>
<dbReference type="InterPro" id="IPR013328">
    <property type="entry name" value="6PGD_dom2"/>
</dbReference>
<evidence type="ECO:0000259" key="11">
    <source>
        <dbReference type="Pfam" id="PF08546"/>
    </source>
</evidence>
<evidence type="ECO:0000256" key="8">
    <source>
        <dbReference type="ARBA" id="ARBA00032024"/>
    </source>
</evidence>
<dbReference type="GO" id="GO:0050661">
    <property type="term" value="F:NADP binding"/>
    <property type="evidence" value="ECO:0007669"/>
    <property type="project" value="TreeGrafter"/>
</dbReference>
<feature type="domain" description="Ketopantoate reductase C-terminal" evidence="11">
    <location>
        <begin position="199"/>
        <end position="338"/>
    </location>
</feature>
<dbReference type="SUPFAM" id="SSF51735">
    <property type="entry name" value="NAD(P)-binding Rossmann-fold domains"/>
    <property type="match status" value="1"/>
</dbReference>
<comment type="similarity">
    <text evidence="2">Belongs to the ketopantoate reductase family.</text>
</comment>
<evidence type="ECO:0000259" key="10">
    <source>
        <dbReference type="Pfam" id="PF02558"/>
    </source>
</evidence>
<comment type="catalytic activity">
    <reaction evidence="9">
        <text>(R)-pantoate + NADP(+) = 2-dehydropantoate + NADPH + H(+)</text>
        <dbReference type="Rhea" id="RHEA:16233"/>
        <dbReference type="ChEBI" id="CHEBI:11561"/>
        <dbReference type="ChEBI" id="CHEBI:15378"/>
        <dbReference type="ChEBI" id="CHEBI:15980"/>
        <dbReference type="ChEBI" id="CHEBI:57783"/>
        <dbReference type="ChEBI" id="CHEBI:58349"/>
        <dbReference type="EC" id="1.1.1.169"/>
    </reaction>
</comment>
<dbReference type="NCBIfam" id="NF006083">
    <property type="entry name" value="PRK08229.1"/>
    <property type="match status" value="1"/>
</dbReference>
<dbReference type="GO" id="GO:0015940">
    <property type="term" value="P:pantothenate biosynthetic process"/>
    <property type="evidence" value="ECO:0007669"/>
    <property type="project" value="UniProtKB-UniPathway"/>
</dbReference>
<dbReference type="Proteomes" id="UP000565745">
    <property type="component" value="Unassembled WGS sequence"/>
</dbReference>
<evidence type="ECO:0000256" key="9">
    <source>
        <dbReference type="ARBA" id="ARBA00048793"/>
    </source>
</evidence>
<evidence type="ECO:0000256" key="4">
    <source>
        <dbReference type="ARBA" id="ARBA00019465"/>
    </source>
</evidence>
<keyword evidence="13" id="KW-1185">Reference proteome</keyword>
<accession>A0A7W6Q302</accession>
<dbReference type="EMBL" id="JACIFU010000001">
    <property type="protein sequence ID" value="MBB4173615.1"/>
    <property type="molecule type" value="Genomic_DNA"/>
</dbReference>
<dbReference type="Pfam" id="PF02558">
    <property type="entry name" value="ApbA"/>
    <property type="match status" value="1"/>
</dbReference>
<keyword evidence="5" id="KW-0566">Pantothenate biosynthesis</keyword>
<dbReference type="PANTHER" id="PTHR43765:SF2">
    <property type="entry name" value="2-DEHYDROPANTOATE 2-REDUCTASE"/>
    <property type="match status" value="1"/>
</dbReference>
<proteinExistence type="inferred from homology"/>
<protein>
    <recommendedName>
        <fullName evidence="4">2-dehydropantoate 2-reductase</fullName>
        <ecNumber evidence="3">1.1.1.169</ecNumber>
    </recommendedName>
    <alternativeName>
        <fullName evidence="8">Ketopantoate reductase</fullName>
    </alternativeName>
</protein>
<feature type="domain" description="Ketopantoate reductase N-terminal" evidence="10">
    <location>
        <begin position="29"/>
        <end position="178"/>
    </location>
</feature>
<reference evidence="12 13" key="1">
    <citation type="submission" date="2020-08" db="EMBL/GenBank/DDBJ databases">
        <title>Genomic Encyclopedia of Type Strains, Phase IV (KMG-IV): sequencing the most valuable type-strain genomes for metagenomic binning, comparative biology and taxonomic classification.</title>
        <authorList>
            <person name="Goeker M."/>
        </authorList>
    </citation>
    <scope>NUCLEOTIDE SEQUENCE [LARGE SCALE GENOMIC DNA]</scope>
    <source>
        <strain evidence="12 13">DSM 101015</strain>
    </source>
</reference>
<dbReference type="OrthoDB" id="9796561at2"/>
<name>A0A7W6Q302_9RHOB</name>
<comment type="caution">
    <text evidence="12">The sequence shown here is derived from an EMBL/GenBank/DDBJ whole genome shotgun (WGS) entry which is preliminary data.</text>
</comment>
<dbReference type="InterPro" id="IPR050838">
    <property type="entry name" value="Ketopantoate_reductase"/>
</dbReference>
<comment type="pathway">
    <text evidence="1">Cofactor biosynthesis; (R)-pantothenate biosynthesis; (R)-pantoate from 3-methyl-2-oxobutanoate: step 2/2.</text>
</comment>
<evidence type="ECO:0000256" key="7">
    <source>
        <dbReference type="ARBA" id="ARBA00023002"/>
    </source>
</evidence>
<dbReference type="AlphaFoldDB" id="A0A7W6Q302"/>